<dbReference type="PANTHER" id="PTHR11735:SF6">
    <property type="entry name" value="TRNA N6-ADENOSINE THREONYLCARBAMOYLTRANSFERASE, MITOCHONDRIAL"/>
    <property type="match status" value="1"/>
</dbReference>
<dbReference type="NCBIfam" id="TIGR03723">
    <property type="entry name" value="T6A_TsaD_YgjD"/>
    <property type="match status" value="1"/>
</dbReference>
<dbReference type="PRINTS" id="PR00789">
    <property type="entry name" value="OSIALOPTASE"/>
</dbReference>
<evidence type="ECO:0000256" key="3">
    <source>
        <dbReference type="ARBA" id="ARBA00022694"/>
    </source>
</evidence>
<evidence type="ECO:0000256" key="7">
    <source>
        <dbReference type="ARBA" id="ARBA00048117"/>
    </source>
</evidence>
<evidence type="ECO:0000256" key="6">
    <source>
        <dbReference type="ARBA" id="ARBA00023315"/>
    </source>
</evidence>
<dbReference type="GO" id="GO:0002949">
    <property type="term" value="P:tRNA threonylcarbamoyladenosine modification"/>
    <property type="evidence" value="ECO:0007669"/>
    <property type="project" value="UniProtKB-UniRule"/>
</dbReference>
<feature type="binding site" evidence="8">
    <location>
        <begin position="153"/>
        <end position="157"/>
    </location>
    <ligand>
        <name>substrate</name>
    </ligand>
</feature>
<dbReference type="SUPFAM" id="SSF53067">
    <property type="entry name" value="Actin-like ATPase domain"/>
    <property type="match status" value="2"/>
</dbReference>
<proteinExistence type="inferred from homology"/>
<sequence>MPAKRLTRSKPFRILGIETSCDETSVAILSVDPRGAVPKVRILRHAVSSQVAIHAKYGGVVPEVAARSHVPEVIALLTSQLGSKPLASFDAIAVTKGPGLATALRVGITAAQTFAYMTDAPMVGVNHLEGHLASAWLLPENRRRWRFPMLALLVSGGHTEIVLMKDFGAYRILGSTRDDAAGEAFDKTAKLLGLEYPGGPKLSKLAEKGNVSAYDMPRPMMHDPSLDMSFSGLKSHVRRLVGDKRVKGKTLYDLAASIEQAIVDVLVAKTMRALDLHRVNALMIVGGVSANRKLREDMAEAMKVHHPNIRLLRTPVVYSTDNAAMIAAAGAWRIIKGERDDWKNLDAEPGLDLGCEGGGVAKDIGRESCGRGAP</sequence>
<dbReference type="PANTHER" id="PTHR11735">
    <property type="entry name" value="TRNA N6-ADENOSINE THREONYLCARBAMOYLTRANSFERASE"/>
    <property type="match status" value="1"/>
</dbReference>
<dbReference type="EMBL" id="JABTTY010000001">
    <property type="protein sequence ID" value="MBE7525121.1"/>
    <property type="molecule type" value="Genomic_DNA"/>
</dbReference>
<dbReference type="GO" id="GO:0061711">
    <property type="term" value="F:tRNA N(6)-L-threonylcarbamoyladenine synthase activity"/>
    <property type="evidence" value="ECO:0007669"/>
    <property type="project" value="UniProtKB-EC"/>
</dbReference>
<name>A0A928TTP0_UNCKA</name>
<dbReference type="FunFam" id="3.30.420.40:FF:000040">
    <property type="entry name" value="tRNA N6-adenosine threonylcarbamoyltransferase"/>
    <property type="match status" value="1"/>
</dbReference>
<keyword evidence="4 8" id="KW-0479">Metal-binding</keyword>
<feature type="binding site" evidence="8">
    <location>
        <position position="199"/>
    </location>
    <ligand>
        <name>substrate</name>
    </ligand>
</feature>
<feature type="binding site" evidence="8">
    <location>
        <position position="291"/>
    </location>
    <ligand>
        <name>substrate</name>
    </ligand>
</feature>
<evidence type="ECO:0000313" key="11">
    <source>
        <dbReference type="Proteomes" id="UP000710385"/>
    </source>
</evidence>
<keyword evidence="3 8" id="KW-0819">tRNA processing</keyword>
<keyword evidence="6 8" id="KW-0012">Acyltransferase</keyword>
<dbReference type="Gene3D" id="3.30.420.40">
    <property type="match status" value="2"/>
</dbReference>
<gene>
    <name evidence="8 10" type="primary">tsaD</name>
    <name evidence="10" type="ORF">HS096_01875</name>
</gene>
<dbReference type="GO" id="GO:0005506">
    <property type="term" value="F:iron ion binding"/>
    <property type="evidence" value="ECO:0007669"/>
    <property type="project" value="UniProtKB-UniRule"/>
</dbReference>
<feature type="binding site" evidence="8">
    <location>
        <position position="186"/>
    </location>
    <ligand>
        <name>substrate</name>
    </ligand>
</feature>
<dbReference type="Proteomes" id="UP000710385">
    <property type="component" value="Unassembled WGS sequence"/>
</dbReference>
<comment type="similarity">
    <text evidence="8">Belongs to the KAE1 / TsaD family.</text>
</comment>
<evidence type="ECO:0000256" key="8">
    <source>
        <dbReference type="HAMAP-Rule" id="MF_01445"/>
    </source>
</evidence>
<feature type="domain" description="Gcp-like" evidence="9">
    <location>
        <begin position="42"/>
        <end position="327"/>
    </location>
</feature>
<dbReference type="NCBIfam" id="TIGR00329">
    <property type="entry name" value="gcp_kae1"/>
    <property type="match status" value="1"/>
</dbReference>
<evidence type="ECO:0000259" key="9">
    <source>
        <dbReference type="Pfam" id="PF00814"/>
    </source>
</evidence>
<protein>
    <recommendedName>
        <fullName evidence="8">tRNA N6-adenosine threonylcarbamoyltransferase</fullName>
        <ecNumber evidence="8">2.3.1.234</ecNumber>
    </recommendedName>
    <alternativeName>
        <fullName evidence="8">N6-L-threonylcarbamoyladenine synthase</fullName>
        <shortName evidence="8">t(6)A synthase</shortName>
    </alternativeName>
    <alternativeName>
        <fullName evidence="8">t(6)A37 threonylcarbamoyladenosine biosynthesis protein TsaD</fullName>
    </alternativeName>
    <alternativeName>
        <fullName evidence="8">tRNA threonylcarbamoyladenosine biosynthesis protein TsaD</fullName>
    </alternativeName>
</protein>
<comment type="subcellular location">
    <subcellularLocation>
        <location evidence="8">Cytoplasm</location>
    </subcellularLocation>
</comment>
<dbReference type="InterPro" id="IPR022450">
    <property type="entry name" value="TsaD"/>
</dbReference>
<feature type="binding site" evidence="8">
    <location>
        <position position="131"/>
    </location>
    <ligand>
        <name>Fe cation</name>
        <dbReference type="ChEBI" id="CHEBI:24875"/>
    </ligand>
</feature>
<dbReference type="InterPro" id="IPR017861">
    <property type="entry name" value="KAE1/TsaD"/>
</dbReference>
<feature type="binding site" evidence="8">
    <location>
        <position position="127"/>
    </location>
    <ligand>
        <name>Fe cation</name>
        <dbReference type="ChEBI" id="CHEBI:24875"/>
    </ligand>
</feature>
<comment type="function">
    <text evidence="8">Required for the formation of a threonylcarbamoyl group on adenosine at position 37 (t(6)A37) in tRNAs that read codons beginning with adenine. Is involved in the transfer of the threonylcarbamoyl moiety of threonylcarbamoyl-AMP (TC-AMP) to the N6 group of A37, together with TsaE and TsaB. TsaD likely plays a direct catalytic role in this reaction.</text>
</comment>
<keyword evidence="2 8" id="KW-0808">Transferase</keyword>
<feature type="binding site" evidence="8">
    <location>
        <position position="321"/>
    </location>
    <ligand>
        <name>Fe cation</name>
        <dbReference type="ChEBI" id="CHEBI:24875"/>
    </ligand>
</feature>
<dbReference type="Pfam" id="PF00814">
    <property type="entry name" value="TsaD"/>
    <property type="match status" value="1"/>
</dbReference>
<dbReference type="GO" id="GO:0005737">
    <property type="term" value="C:cytoplasm"/>
    <property type="evidence" value="ECO:0007669"/>
    <property type="project" value="UniProtKB-SubCell"/>
</dbReference>
<dbReference type="AlphaFoldDB" id="A0A928TTP0"/>
<dbReference type="InterPro" id="IPR043129">
    <property type="entry name" value="ATPase_NBD"/>
</dbReference>
<reference evidence="10" key="1">
    <citation type="submission" date="2020-05" db="EMBL/GenBank/DDBJ databases">
        <title>High-Quality Genomes of Partial-Nitritation/Anammox System by Hierarchical Clustering Based Hybrid Assembly.</title>
        <authorList>
            <person name="Liu L."/>
            <person name="Wang Y."/>
            <person name="Che Y."/>
            <person name="Chen Y."/>
            <person name="Xia Y."/>
            <person name="Luo R."/>
            <person name="Cheng S.H."/>
            <person name="Zheng C."/>
            <person name="Zhang T."/>
        </authorList>
    </citation>
    <scope>NUCLEOTIDE SEQUENCE</scope>
    <source>
        <strain evidence="10">H1_PAT1</strain>
    </source>
</reference>
<evidence type="ECO:0000256" key="4">
    <source>
        <dbReference type="ARBA" id="ARBA00022723"/>
    </source>
</evidence>
<comment type="catalytic activity">
    <reaction evidence="7 8">
        <text>L-threonylcarbamoyladenylate + adenosine(37) in tRNA = N(6)-L-threonylcarbamoyladenosine(37) in tRNA + AMP + H(+)</text>
        <dbReference type="Rhea" id="RHEA:37059"/>
        <dbReference type="Rhea" id="RHEA-COMP:10162"/>
        <dbReference type="Rhea" id="RHEA-COMP:10163"/>
        <dbReference type="ChEBI" id="CHEBI:15378"/>
        <dbReference type="ChEBI" id="CHEBI:73682"/>
        <dbReference type="ChEBI" id="CHEBI:74411"/>
        <dbReference type="ChEBI" id="CHEBI:74418"/>
        <dbReference type="ChEBI" id="CHEBI:456215"/>
        <dbReference type="EC" id="2.3.1.234"/>
    </reaction>
</comment>
<organism evidence="10 11">
    <name type="scientific">candidate division WWE3 bacterium</name>
    <dbReference type="NCBI Taxonomy" id="2053526"/>
    <lineage>
        <taxon>Bacteria</taxon>
        <taxon>Katanobacteria</taxon>
    </lineage>
</organism>
<dbReference type="EC" id="2.3.1.234" evidence="8"/>
<dbReference type="HAMAP" id="MF_01445">
    <property type="entry name" value="TsaD"/>
    <property type="match status" value="1"/>
</dbReference>
<evidence type="ECO:0000256" key="2">
    <source>
        <dbReference type="ARBA" id="ARBA00022679"/>
    </source>
</evidence>
<evidence type="ECO:0000256" key="1">
    <source>
        <dbReference type="ARBA" id="ARBA00022490"/>
    </source>
</evidence>
<comment type="cofactor">
    <cofactor evidence="8">
        <name>Fe(2+)</name>
        <dbReference type="ChEBI" id="CHEBI:29033"/>
    </cofactor>
    <text evidence="8">Binds 1 Fe(2+) ion per subunit.</text>
</comment>
<comment type="caution">
    <text evidence="8">Lacks conserved residue(s) required for the propagation of feature annotation.</text>
</comment>
<keyword evidence="5 8" id="KW-0408">Iron</keyword>
<evidence type="ECO:0000256" key="5">
    <source>
        <dbReference type="ARBA" id="ARBA00023004"/>
    </source>
</evidence>
<comment type="caution">
    <text evidence="10">The sequence shown here is derived from an EMBL/GenBank/DDBJ whole genome shotgun (WGS) entry which is preliminary data.</text>
</comment>
<dbReference type="InterPro" id="IPR000905">
    <property type="entry name" value="Gcp-like_dom"/>
</dbReference>
<accession>A0A928TTP0</accession>
<keyword evidence="1 8" id="KW-0963">Cytoplasm</keyword>
<evidence type="ECO:0000313" key="10">
    <source>
        <dbReference type="EMBL" id="MBE7525121.1"/>
    </source>
</evidence>